<organism evidence="2">
    <name type="scientific">Anopheles marajoara</name>
    <dbReference type="NCBI Taxonomy" id="58244"/>
    <lineage>
        <taxon>Eukaryota</taxon>
        <taxon>Metazoa</taxon>
        <taxon>Ecdysozoa</taxon>
        <taxon>Arthropoda</taxon>
        <taxon>Hexapoda</taxon>
        <taxon>Insecta</taxon>
        <taxon>Pterygota</taxon>
        <taxon>Neoptera</taxon>
        <taxon>Endopterygota</taxon>
        <taxon>Diptera</taxon>
        <taxon>Nematocera</taxon>
        <taxon>Culicoidea</taxon>
        <taxon>Culicidae</taxon>
        <taxon>Anophelinae</taxon>
        <taxon>Anopheles</taxon>
    </lineage>
</organism>
<dbReference type="AlphaFoldDB" id="A0A2M4CB37"/>
<reference evidence="2" key="1">
    <citation type="submission" date="2018-01" db="EMBL/GenBank/DDBJ databases">
        <title>An insight into the sialome of Amazonian anophelines.</title>
        <authorList>
            <person name="Ribeiro J.M."/>
            <person name="Scarpassa V."/>
            <person name="Calvo E."/>
        </authorList>
    </citation>
    <scope>NUCLEOTIDE SEQUENCE</scope>
    <source>
        <tissue evidence="2">Salivary glands</tissue>
    </source>
</reference>
<evidence type="ECO:0000313" key="2">
    <source>
        <dbReference type="EMBL" id="MBW62524.1"/>
    </source>
</evidence>
<dbReference type="EMBL" id="GGFJ01013383">
    <property type="protein sequence ID" value="MBW62524.1"/>
    <property type="molecule type" value="Transcribed_RNA"/>
</dbReference>
<proteinExistence type="predicted"/>
<protein>
    <submittedName>
        <fullName evidence="2">Putative secreted protein</fullName>
    </submittedName>
</protein>
<accession>A0A2M4CB37</accession>
<keyword evidence="1" id="KW-0732">Signal</keyword>
<evidence type="ECO:0000256" key="1">
    <source>
        <dbReference type="SAM" id="SignalP"/>
    </source>
</evidence>
<feature type="chain" id="PRO_5014856828" evidence="1">
    <location>
        <begin position="18"/>
        <end position="83"/>
    </location>
</feature>
<name>A0A2M4CB37_9DIPT</name>
<feature type="signal peptide" evidence="1">
    <location>
        <begin position="1"/>
        <end position="17"/>
    </location>
</feature>
<sequence length="83" mass="8947">MLAVALVALLFWLYTISLNTCSQPAPGCVLYSHQSAQSVLRLRTLSGCSNIALYGLDLGHTNCTMGAKALTKNGFPINKFLSR</sequence>